<dbReference type="Gene3D" id="1.20.1260.10">
    <property type="match status" value="1"/>
</dbReference>
<dbReference type="EMBL" id="QMAP01000001">
    <property type="protein sequence ID" value="RXI50585.1"/>
    <property type="molecule type" value="Genomic_DNA"/>
</dbReference>
<dbReference type="GO" id="GO:0016491">
    <property type="term" value="F:oxidoreductase activity"/>
    <property type="evidence" value="ECO:0007669"/>
    <property type="project" value="InterPro"/>
</dbReference>
<sequence length="186" mass="22160">MMKYFCKVCGMIINENNFRYNEEAFIEKNTIGDIKRCPFCGAKEEYMINKEEKFLNRKVGELDQETNKILDHAMKLEVFNGDFYRQASLITEDIKLKEMFKALSNIEYMHARIHMSLSGLKKLPKLKEMDYSKYNNDTILVEMANKREIHAVEYYKKYYSDLCSDRIREVFDALSLVEKEHIELTK</sequence>
<organism evidence="2 3">
    <name type="scientific">Clostridium tetani</name>
    <dbReference type="NCBI Taxonomy" id="1513"/>
    <lineage>
        <taxon>Bacteria</taxon>
        <taxon>Bacillati</taxon>
        <taxon>Bacillota</taxon>
        <taxon>Clostridia</taxon>
        <taxon>Eubacteriales</taxon>
        <taxon>Clostridiaceae</taxon>
        <taxon>Clostridium</taxon>
    </lineage>
</organism>
<comment type="caution">
    <text evidence="2">The sequence shown here is derived from an EMBL/GenBank/DDBJ whole genome shotgun (WGS) entry which is preliminary data.</text>
</comment>
<dbReference type="SUPFAM" id="SSF47240">
    <property type="entry name" value="Ferritin-like"/>
    <property type="match status" value="1"/>
</dbReference>
<reference evidence="2 3" key="1">
    <citation type="submission" date="2018-06" db="EMBL/GenBank/DDBJ databases">
        <title>Genome conservation of Clostridium tetani.</title>
        <authorList>
            <person name="Bruggemann H."/>
            <person name="Popoff M.R."/>
        </authorList>
    </citation>
    <scope>NUCLEOTIDE SEQUENCE [LARGE SCALE GENOMIC DNA]</scope>
    <source>
        <strain evidence="2 3">2017.061</strain>
    </source>
</reference>
<proteinExistence type="predicted"/>
<dbReference type="Pfam" id="PF02915">
    <property type="entry name" value="Rubrerythrin"/>
    <property type="match status" value="1"/>
</dbReference>
<dbReference type="Proteomes" id="UP000290921">
    <property type="component" value="Unassembled WGS sequence"/>
</dbReference>
<feature type="domain" description="Rubrerythrin diiron-binding" evidence="1">
    <location>
        <begin position="68"/>
        <end position="184"/>
    </location>
</feature>
<name>A0A4Q0VF36_CLOTA</name>
<gene>
    <name evidence="2" type="ORF">DP130_01030</name>
</gene>
<dbReference type="InterPro" id="IPR012347">
    <property type="entry name" value="Ferritin-like"/>
</dbReference>
<accession>A0A4Q0VF36</accession>
<dbReference type="RefSeq" id="WP_129029635.1">
    <property type="nucleotide sequence ID" value="NZ_AP026806.1"/>
</dbReference>
<dbReference type="SUPFAM" id="SSF57802">
    <property type="entry name" value="Rubredoxin-like"/>
    <property type="match status" value="1"/>
</dbReference>
<dbReference type="InterPro" id="IPR009078">
    <property type="entry name" value="Ferritin-like_SF"/>
</dbReference>
<protein>
    <submittedName>
        <fullName evidence="2">Metal-iron-binding protein</fullName>
    </submittedName>
</protein>
<dbReference type="InterPro" id="IPR003251">
    <property type="entry name" value="Rr_diiron-bd_dom"/>
</dbReference>
<evidence type="ECO:0000313" key="2">
    <source>
        <dbReference type="EMBL" id="RXI50585.1"/>
    </source>
</evidence>
<dbReference type="GO" id="GO:0046872">
    <property type="term" value="F:metal ion binding"/>
    <property type="evidence" value="ECO:0007669"/>
    <property type="project" value="InterPro"/>
</dbReference>
<evidence type="ECO:0000259" key="1">
    <source>
        <dbReference type="Pfam" id="PF02915"/>
    </source>
</evidence>
<dbReference type="AlphaFoldDB" id="A0A4Q0VF36"/>
<evidence type="ECO:0000313" key="3">
    <source>
        <dbReference type="Proteomes" id="UP000290921"/>
    </source>
</evidence>